<dbReference type="PROSITE" id="PS50041">
    <property type="entry name" value="C_TYPE_LECTIN_2"/>
    <property type="match status" value="1"/>
</dbReference>
<feature type="compositionally biased region" description="Basic and acidic residues" evidence="3">
    <location>
        <begin position="10"/>
        <end position="19"/>
    </location>
</feature>
<dbReference type="GO" id="GO:0030246">
    <property type="term" value="F:carbohydrate binding"/>
    <property type="evidence" value="ECO:0007669"/>
    <property type="project" value="UniProtKB-KW"/>
</dbReference>
<proteinExistence type="predicted"/>
<evidence type="ECO:0000256" key="3">
    <source>
        <dbReference type="SAM" id="MobiDB-lite"/>
    </source>
</evidence>
<dbReference type="PANTHER" id="PTHR46746:SF9">
    <property type="entry name" value="CD209 ANTIGEN-LIKE PROTEIN C-LIKE"/>
    <property type="match status" value="1"/>
</dbReference>
<dbReference type="Gene3D" id="3.10.100.10">
    <property type="entry name" value="Mannose-Binding Protein A, subunit A"/>
    <property type="match status" value="1"/>
</dbReference>
<dbReference type="PANTHER" id="PTHR46746">
    <property type="entry name" value="KILLER CELL LECTIN-LIKE RECEPTOR SUBFAMILY F MEMBER 2"/>
    <property type="match status" value="1"/>
</dbReference>
<reference evidence="7" key="1">
    <citation type="submission" date="2025-08" db="UniProtKB">
        <authorList>
            <consortium name="RefSeq"/>
        </authorList>
    </citation>
    <scope>IDENTIFICATION</scope>
    <source>
        <tissue evidence="7">Blood</tissue>
    </source>
</reference>
<keyword evidence="6" id="KW-1185">Reference proteome</keyword>
<feature type="transmembrane region" description="Helical" evidence="4">
    <location>
        <begin position="41"/>
        <end position="63"/>
    </location>
</feature>
<evidence type="ECO:0000313" key="7">
    <source>
        <dbReference type="RefSeq" id="XP_054834427.1"/>
    </source>
</evidence>
<name>A0AA97JA40_EUBMA</name>
<dbReference type="InterPro" id="IPR016186">
    <property type="entry name" value="C-type_lectin-like/link_sf"/>
</dbReference>
<dbReference type="CDD" id="cd03590">
    <property type="entry name" value="CLECT_DC-SIGN_like"/>
    <property type="match status" value="1"/>
</dbReference>
<accession>A0AA97JA40</accession>
<dbReference type="Proteomes" id="UP001190640">
    <property type="component" value="Chromosome 4"/>
</dbReference>
<keyword evidence="4" id="KW-1133">Transmembrane helix</keyword>
<keyword evidence="4" id="KW-0812">Transmembrane</keyword>
<keyword evidence="2" id="KW-1015">Disulfide bond</keyword>
<dbReference type="InterPro" id="IPR016187">
    <property type="entry name" value="CTDL_fold"/>
</dbReference>
<evidence type="ECO:0000256" key="1">
    <source>
        <dbReference type="ARBA" id="ARBA00022734"/>
    </source>
</evidence>
<dbReference type="InterPro" id="IPR001304">
    <property type="entry name" value="C-type_lectin-like"/>
</dbReference>
<keyword evidence="4" id="KW-0472">Membrane</keyword>
<gene>
    <name evidence="7" type="primary">LOC129329054</name>
</gene>
<dbReference type="InterPro" id="IPR051379">
    <property type="entry name" value="C-type_Lectin_Receptor_IMM"/>
</dbReference>
<evidence type="ECO:0000256" key="2">
    <source>
        <dbReference type="ARBA" id="ARBA00023157"/>
    </source>
</evidence>
<sequence length="254" mass="29054">MDPQIQKNSSTEKGEKGMEMQKANSTCQAAQRKDGRRKHVFILYGMLATCFVMLAVLIFLFLVKYSAISEELRELHFNHSEMTMTVLKDLDDIRTKQEIIQKSLRNDFVELQGITASICKQFSISYSSCPHKWKARGDACYFFSTGMKTWSDSLSDCIERKAHLVTVESDEEQGFLANTISAVGTYWLGATDIKQDGKWRWNEDDKLVTISFWDIGEPKKGYNNDCGIIYPNGSWAAARCSFPNHWVCKKHLIC</sequence>
<dbReference type="RefSeq" id="XP_054834427.1">
    <property type="nucleotide sequence ID" value="XM_054978452.1"/>
</dbReference>
<dbReference type="GeneID" id="129329054"/>
<dbReference type="InterPro" id="IPR033989">
    <property type="entry name" value="CD209-like_CTLD"/>
</dbReference>
<evidence type="ECO:0000259" key="5">
    <source>
        <dbReference type="PROSITE" id="PS50041"/>
    </source>
</evidence>
<dbReference type="KEGG" id="emc:129329054"/>
<dbReference type="Pfam" id="PF00059">
    <property type="entry name" value="Lectin_C"/>
    <property type="match status" value="1"/>
</dbReference>
<keyword evidence="1" id="KW-0430">Lectin</keyword>
<dbReference type="SMART" id="SM00034">
    <property type="entry name" value="CLECT"/>
    <property type="match status" value="1"/>
</dbReference>
<evidence type="ECO:0000313" key="6">
    <source>
        <dbReference type="Proteomes" id="UP001190640"/>
    </source>
</evidence>
<organism evidence="6 7">
    <name type="scientific">Eublepharis macularius</name>
    <name type="common">Leopard gecko</name>
    <name type="synonym">Cyrtodactylus macularius</name>
    <dbReference type="NCBI Taxonomy" id="481883"/>
    <lineage>
        <taxon>Eukaryota</taxon>
        <taxon>Metazoa</taxon>
        <taxon>Chordata</taxon>
        <taxon>Craniata</taxon>
        <taxon>Vertebrata</taxon>
        <taxon>Euteleostomi</taxon>
        <taxon>Lepidosauria</taxon>
        <taxon>Squamata</taxon>
        <taxon>Bifurcata</taxon>
        <taxon>Gekkota</taxon>
        <taxon>Eublepharidae</taxon>
        <taxon>Eublepharinae</taxon>
        <taxon>Eublepharis</taxon>
    </lineage>
</organism>
<feature type="domain" description="C-type lectin" evidence="5">
    <location>
        <begin position="136"/>
        <end position="249"/>
    </location>
</feature>
<evidence type="ECO:0000256" key="4">
    <source>
        <dbReference type="SAM" id="Phobius"/>
    </source>
</evidence>
<feature type="region of interest" description="Disordered" evidence="3">
    <location>
        <begin position="1"/>
        <end position="29"/>
    </location>
</feature>
<dbReference type="AlphaFoldDB" id="A0AA97JA40"/>
<protein>
    <submittedName>
        <fullName evidence="7">C-type lectin domain family 17, member A-like</fullName>
    </submittedName>
</protein>
<dbReference type="SUPFAM" id="SSF56436">
    <property type="entry name" value="C-type lectin-like"/>
    <property type="match status" value="1"/>
</dbReference>